<protein>
    <submittedName>
        <fullName evidence="2">Uncharacterized protein</fullName>
    </submittedName>
</protein>
<feature type="chain" id="PRO_5003991105" evidence="1">
    <location>
        <begin position="27"/>
        <end position="138"/>
    </location>
</feature>
<name>L8HC85_ACACF</name>
<gene>
    <name evidence="2" type="ORF">ACA1_157230</name>
</gene>
<dbReference type="KEGG" id="acan:ACA1_157230"/>
<evidence type="ECO:0000256" key="1">
    <source>
        <dbReference type="SAM" id="SignalP"/>
    </source>
</evidence>
<accession>L8HC85</accession>
<feature type="signal peptide" evidence="1">
    <location>
        <begin position="1"/>
        <end position="26"/>
    </location>
</feature>
<evidence type="ECO:0000313" key="2">
    <source>
        <dbReference type="EMBL" id="ELR22001.1"/>
    </source>
</evidence>
<dbReference type="GeneID" id="14922921"/>
<evidence type="ECO:0000313" key="3">
    <source>
        <dbReference type="Proteomes" id="UP000011083"/>
    </source>
</evidence>
<sequence length="138" mass="14630">MQCVGLSVSLLVLLVVITTMTGVCSAQKTANVTFCSRECYVADGAPGCGKSDLPVVATPHAFTCYPGPGTFRGDTKWASYAPPNVYSVVFYSDAHCSSSHTLAATSRCLAGRCCVGDFYIPPSHQDNRGDVPFFFVSV</sequence>
<dbReference type="Proteomes" id="UP000011083">
    <property type="component" value="Unassembled WGS sequence"/>
</dbReference>
<dbReference type="EMBL" id="KB007890">
    <property type="protein sequence ID" value="ELR22001.1"/>
    <property type="molecule type" value="Genomic_DNA"/>
</dbReference>
<dbReference type="RefSeq" id="XP_004348458.1">
    <property type="nucleotide sequence ID" value="XM_004348408.1"/>
</dbReference>
<keyword evidence="1" id="KW-0732">Signal</keyword>
<keyword evidence="3" id="KW-1185">Reference proteome</keyword>
<organism evidence="2 3">
    <name type="scientific">Acanthamoeba castellanii (strain ATCC 30010 / Neff)</name>
    <dbReference type="NCBI Taxonomy" id="1257118"/>
    <lineage>
        <taxon>Eukaryota</taxon>
        <taxon>Amoebozoa</taxon>
        <taxon>Discosea</taxon>
        <taxon>Longamoebia</taxon>
        <taxon>Centramoebida</taxon>
        <taxon>Acanthamoebidae</taxon>
        <taxon>Acanthamoeba</taxon>
    </lineage>
</organism>
<dbReference type="AlphaFoldDB" id="L8HC85"/>
<proteinExistence type="predicted"/>
<reference evidence="2 3" key="1">
    <citation type="journal article" date="2013" name="Genome Biol.">
        <title>Genome of Acanthamoeba castellanii highlights extensive lateral gene transfer and early evolution of tyrosine kinase signaling.</title>
        <authorList>
            <person name="Clarke M."/>
            <person name="Lohan A.J."/>
            <person name="Liu B."/>
            <person name="Lagkouvardos I."/>
            <person name="Roy S."/>
            <person name="Zafar N."/>
            <person name="Bertelli C."/>
            <person name="Schilde C."/>
            <person name="Kianianmomeni A."/>
            <person name="Burglin T.R."/>
            <person name="Frech C."/>
            <person name="Turcotte B."/>
            <person name="Kopec K.O."/>
            <person name="Synnott J.M."/>
            <person name="Choo C."/>
            <person name="Paponov I."/>
            <person name="Finkler A."/>
            <person name="Soon Heng Tan C."/>
            <person name="Hutchins A.P."/>
            <person name="Weinmeier T."/>
            <person name="Rattei T."/>
            <person name="Chu J.S."/>
            <person name="Gimenez G."/>
            <person name="Irimia M."/>
            <person name="Rigden D.J."/>
            <person name="Fitzpatrick D.A."/>
            <person name="Lorenzo-Morales J."/>
            <person name="Bateman A."/>
            <person name="Chiu C.H."/>
            <person name="Tang P."/>
            <person name="Hegemann P."/>
            <person name="Fromm H."/>
            <person name="Raoult D."/>
            <person name="Greub G."/>
            <person name="Miranda-Saavedra D."/>
            <person name="Chen N."/>
            <person name="Nash P."/>
            <person name="Ginger M.L."/>
            <person name="Horn M."/>
            <person name="Schaap P."/>
            <person name="Caler L."/>
            <person name="Loftus B."/>
        </authorList>
    </citation>
    <scope>NUCLEOTIDE SEQUENCE [LARGE SCALE GENOMIC DNA]</scope>
    <source>
        <strain evidence="2 3">Neff</strain>
    </source>
</reference>
<dbReference type="VEuPathDB" id="AmoebaDB:ACA1_157230"/>